<dbReference type="EMBL" id="JABANP010000178">
    <property type="protein sequence ID" value="KAF4687662.1"/>
    <property type="molecule type" value="Genomic_DNA"/>
</dbReference>
<feature type="compositionally biased region" description="Basic and acidic residues" evidence="1">
    <location>
        <begin position="35"/>
        <end position="50"/>
    </location>
</feature>
<gene>
    <name evidence="2" type="ORF">FOZ60_003631</name>
</gene>
<feature type="region of interest" description="Disordered" evidence="1">
    <location>
        <begin position="1"/>
        <end position="154"/>
    </location>
</feature>
<feature type="compositionally biased region" description="Acidic residues" evidence="1">
    <location>
        <begin position="78"/>
        <end position="96"/>
    </location>
</feature>
<comment type="caution">
    <text evidence="2">The sequence shown here is derived from an EMBL/GenBank/DDBJ whole genome shotgun (WGS) entry which is preliminary data.</text>
</comment>
<protein>
    <submittedName>
        <fullName evidence="2">Uncharacterized protein</fullName>
    </submittedName>
</protein>
<evidence type="ECO:0000313" key="3">
    <source>
        <dbReference type="Proteomes" id="UP000541610"/>
    </source>
</evidence>
<sequence>MALPPRETEQTLRKVTRGSNHHPQGTTTTLDQGDDTIRANKKARTEEDKRGPHKTSTTRDQDDDTAPDSNKKQSTERDNEDTFESPIDVEDIEEYSEASPSHDVQALPLGVKNQENQSRPPKRSCNSRMEKEGSNVKRKRTDSSSPISSPQYLPPESKELMEDLIQHIAAINKISQEIKGQMEGSSPKAEDHLKGKTYPAIISPMMGAVREGVEKWGKIYLPFYPMRQDKFWEGMQQLFDGYSQLHGVSKFTRTPKQLNEAFRKSCLEKLCLQTGWEKGDFSMRSTKDLSASLKGEMRKATEAIVSRASTGDYDGKSGILAIPPGEMSPIQN</sequence>
<reference evidence="2 3" key="1">
    <citation type="submission" date="2020-04" db="EMBL/GenBank/DDBJ databases">
        <title>Perkinsus olseni comparative genomics.</title>
        <authorList>
            <person name="Bogema D.R."/>
        </authorList>
    </citation>
    <scope>NUCLEOTIDE SEQUENCE [LARGE SCALE GENOMIC DNA]</scope>
    <source>
        <strain evidence="2">00978-12</strain>
    </source>
</reference>
<feature type="compositionally biased region" description="Polar residues" evidence="1">
    <location>
        <begin position="113"/>
        <end position="127"/>
    </location>
</feature>
<dbReference type="Proteomes" id="UP000541610">
    <property type="component" value="Unassembled WGS sequence"/>
</dbReference>
<evidence type="ECO:0000313" key="2">
    <source>
        <dbReference type="EMBL" id="KAF4687662.1"/>
    </source>
</evidence>
<organism evidence="2 3">
    <name type="scientific">Perkinsus olseni</name>
    <name type="common">Perkinsus atlanticus</name>
    <dbReference type="NCBI Taxonomy" id="32597"/>
    <lineage>
        <taxon>Eukaryota</taxon>
        <taxon>Sar</taxon>
        <taxon>Alveolata</taxon>
        <taxon>Perkinsozoa</taxon>
        <taxon>Perkinsea</taxon>
        <taxon>Perkinsida</taxon>
        <taxon>Perkinsidae</taxon>
        <taxon>Perkinsus</taxon>
    </lineage>
</organism>
<proteinExistence type="predicted"/>
<name>A0A7J6NUS4_PEROL</name>
<evidence type="ECO:0000256" key="1">
    <source>
        <dbReference type="SAM" id="MobiDB-lite"/>
    </source>
</evidence>
<feature type="compositionally biased region" description="Basic and acidic residues" evidence="1">
    <location>
        <begin position="1"/>
        <end position="12"/>
    </location>
</feature>
<dbReference type="AlphaFoldDB" id="A0A7J6NUS4"/>
<accession>A0A7J6NUS4</accession>